<dbReference type="EMBL" id="JQZV01000008">
    <property type="protein sequence ID" value="KGN92739.1"/>
    <property type="molecule type" value="Genomic_DNA"/>
</dbReference>
<proteinExistence type="predicted"/>
<feature type="coiled-coil region" evidence="1">
    <location>
        <begin position="3"/>
        <end position="58"/>
    </location>
</feature>
<evidence type="ECO:0000256" key="1">
    <source>
        <dbReference type="SAM" id="Coils"/>
    </source>
</evidence>
<keyword evidence="1" id="KW-0175">Coiled coil</keyword>
<accession>A0ABR4XLI0</accession>
<reference evidence="2 3" key="1">
    <citation type="submission" date="2014-08" db="EMBL/GenBank/DDBJ databases">
        <title>Porphyromonas canoris strain:OH2762 Genome sequencing.</title>
        <authorList>
            <person name="Wallis C."/>
            <person name="Deusch O."/>
            <person name="O'Flynn C."/>
            <person name="Davis I."/>
            <person name="Jospin G."/>
            <person name="Darling A.E."/>
            <person name="Coil D.A."/>
            <person name="Alexiev A."/>
            <person name="Horsfall A."/>
            <person name="Kirkwood N."/>
            <person name="Harris S."/>
            <person name="Eisen J.A."/>
        </authorList>
    </citation>
    <scope>NUCLEOTIDE SEQUENCE [LARGE SCALE GENOMIC DNA]</scope>
    <source>
        <strain evidence="3">COT-108 OH2762</strain>
    </source>
</reference>
<dbReference type="Proteomes" id="UP000030101">
    <property type="component" value="Unassembled WGS sequence"/>
</dbReference>
<sequence>MVLKDYNILLEELEERIGQLLRQNSDLSVRLRQLQIENKALSLKCRKQDEETEDLKRKLSIAESYLEESPTSVAHLVDYRDHLRELSGKVAECIKTINNNNP</sequence>
<comment type="caution">
    <text evidence="2">The sequence shown here is derived from an EMBL/GenBank/DDBJ whole genome shotgun (WGS) entry which is preliminary data.</text>
</comment>
<gene>
    <name evidence="2" type="ORF">HQ43_04440</name>
</gene>
<name>A0ABR4XLI0_9PORP</name>
<evidence type="ECO:0000313" key="2">
    <source>
        <dbReference type="EMBL" id="KGN92739.1"/>
    </source>
</evidence>
<organism evidence="2 3">
    <name type="scientific">Porphyromonas canoris</name>
    <dbReference type="NCBI Taxonomy" id="36875"/>
    <lineage>
        <taxon>Bacteria</taxon>
        <taxon>Pseudomonadati</taxon>
        <taxon>Bacteroidota</taxon>
        <taxon>Bacteroidia</taxon>
        <taxon>Bacteroidales</taxon>
        <taxon>Porphyromonadaceae</taxon>
        <taxon>Porphyromonas</taxon>
    </lineage>
</organism>
<protein>
    <submittedName>
        <fullName evidence="2">Uncharacterized protein</fullName>
    </submittedName>
</protein>
<evidence type="ECO:0000313" key="3">
    <source>
        <dbReference type="Proteomes" id="UP000030101"/>
    </source>
</evidence>
<keyword evidence="3" id="KW-1185">Reference proteome</keyword>